<organism evidence="2 3">
    <name type="scientific">Paraburkholderia kururiensis</name>
    <dbReference type="NCBI Taxonomy" id="984307"/>
    <lineage>
        <taxon>Bacteria</taxon>
        <taxon>Pseudomonadati</taxon>
        <taxon>Pseudomonadota</taxon>
        <taxon>Betaproteobacteria</taxon>
        <taxon>Burkholderiales</taxon>
        <taxon>Burkholderiaceae</taxon>
        <taxon>Paraburkholderia</taxon>
    </lineage>
</organism>
<dbReference type="InterPro" id="IPR034904">
    <property type="entry name" value="FSCA_dom_sf"/>
</dbReference>
<dbReference type="RefSeq" id="WP_114813823.1">
    <property type="nucleotide sequence ID" value="NZ_CP139965.1"/>
</dbReference>
<dbReference type="Gene3D" id="3.30.300.130">
    <property type="entry name" value="Fe-S cluster assembly (FSCA)"/>
    <property type="match status" value="1"/>
</dbReference>
<dbReference type="Pfam" id="PF01883">
    <property type="entry name" value="FeS_assembly_P"/>
    <property type="match status" value="1"/>
</dbReference>
<protein>
    <submittedName>
        <fullName evidence="2">Metal-sulfur cluster assembly factor</fullName>
    </submittedName>
</protein>
<dbReference type="InterPro" id="IPR052339">
    <property type="entry name" value="Fe-S_Maturation_MIP18"/>
</dbReference>
<feature type="domain" description="MIP18 family-like" evidence="1">
    <location>
        <begin position="6"/>
        <end position="75"/>
    </location>
</feature>
<gene>
    <name evidence="2" type="ORF">U0042_18975</name>
</gene>
<dbReference type="PANTHER" id="PTHR42831">
    <property type="entry name" value="FE-S PROTEIN MATURATION AUXILIARY FACTOR YITW"/>
    <property type="match status" value="1"/>
</dbReference>
<name>A0ABZ0WFT0_9BURK</name>
<proteinExistence type="predicted"/>
<accession>A0ABZ0WFT0</accession>
<reference evidence="2 3" key="1">
    <citation type="submission" date="2023-12" db="EMBL/GenBank/DDBJ databases">
        <title>Genome sequencing and assembly of bacterial species from a model synthetic community.</title>
        <authorList>
            <person name="Hogle S.L."/>
        </authorList>
    </citation>
    <scope>NUCLEOTIDE SEQUENCE [LARGE SCALE GENOMIC DNA]</scope>
    <source>
        <strain evidence="2 3">HAMBI 2494</strain>
    </source>
</reference>
<keyword evidence="3" id="KW-1185">Reference proteome</keyword>
<dbReference type="PANTHER" id="PTHR42831:SF1">
    <property type="entry name" value="FE-S PROTEIN MATURATION AUXILIARY FACTOR YITW"/>
    <property type="match status" value="1"/>
</dbReference>
<dbReference type="InterPro" id="IPR002744">
    <property type="entry name" value="MIP18-like"/>
</dbReference>
<evidence type="ECO:0000259" key="1">
    <source>
        <dbReference type="Pfam" id="PF01883"/>
    </source>
</evidence>
<sequence>MNTIIAAMREALRTVVDPEVGVNVVDLGLVYDIVLAEGRIRIDLTMTSPACPMGEMMLDDVKAAAQAAAPAGVPVDVELVWEPAWDPAMMSDAARDALGWLES</sequence>
<dbReference type="Proteomes" id="UP001325479">
    <property type="component" value="Chromosome"/>
</dbReference>
<dbReference type="SUPFAM" id="SSF117916">
    <property type="entry name" value="Fe-S cluster assembly (FSCA) domain-like"/>
    <property type="match status" value="1"/>
</dbReference>
<dbReference type="EMBL" id="CP139965">
    <property type="protein sequence ID" value="WQD76188.1"/>
    <property type="molecule type" value="Genomic_DNA"/>
</dbReference>
<evidence type="ECO:0000313" key="3">
    <source>
        <dbReference type="Proteomes" id="UP001325479"/>
    </source>
</evidence>
<evidence type="ECO:0000313" key="2">
    <source>
        <dbReference type="EMBL" id="WQD76188.1"/>
    </source>
</evidence>